<reference evidence="2 3" key="1">
    <citation type="submission" date="2013-11" db="EMBL/GenBank/DDBJ databases">
        <title>The Genome Sequence of Phytophthora parasitica P10297.</title>
        <authorList>
            <consortium name="The Broad Institute Genomics Platform"/>
            <person name="Russ C."/>
            <person name="Tyler B."/>
            <person name="Panabieres F."/>
            <person name="Shan W."/>
            <person name="Tripathy S."/>
            <person name="Grunwald N."/>
            <person name="Machado M."/>
            <person name="Johnson C.S."/>
            <person name="Walker B."/>
            <person name="Young S.K."/>
            <person name="Zeng Q."/>
            <person name="Gargeya S."/>
            <person name="Fitzgerald M."/>
            <person name="Haas B."/>
            <person name="Abouelleil A."/>
            <person name="Allen A.W."/>
            <person name="Alvarado L."/>
            <person name="Arachchi H.M."/>
            <person name="Berlin A.M."/>
            <person name="Chapman S.B."/>
            <person name="Gainer-Dewar J."/>
            <person name="Goldberg J."/>
            <person name="Griggs A."/>
            <person name="Gujja S."/>
            <person name="Hansen M."/>
            <person name="Howarth C."/>
            <person name="Imamovic A."/>
            <person name="Ireland A."/>
            <person name="Larimer J."/>
            <person name="McCowan C."/>
            <person name="Murphy C."/>
            <person name="Pearson M."/>
            <person name="Poon T.W."/>
            <person name="Priest M."/>
            <person name="Roberts A."/>
            <person name="Saif S."/>
            <person name="Shea T."/>
            <person name="Sisk P."/>
            <person name="Sykes S."/>
            <person name="Wortman J."/>
            <person name="Nusbaum C."/>
            <person name="Birren B."/>
        </authorList>
    </citation>
    <scope>NUCLEOTIDE SEQUENCE [LARGE SCALE GENOMIC DNA]</scope>
    <source>
        <strain evidence="2 3">P10297</strain>
    </source>
</reference>
<dbReference type="PANTHER" id="PTHR40866:SF1">
    <property type="entry name" value="BED-TYPE DOMAIN-CONTAINING PROTEIN"/>
    <property type="match status" value="1"/>
</dbReference>
<evidence type="ECO:0000313" key="2">
    <source>
        <dbReference type="EMBL" id="ETP27988.1"/>
    </source>
</evidence>
<protein>
    <submittedName>
        <fullName evidence="2">Uncharacterized protein</fullName>
    </submittedName>
</protein>
<dbReference type="EMBL" id="ANIY01005254">
    <property type="protein sequence ID" value="ETP27988.1"/>
    <property type="molecule type" value="Genomic_DNA"/>
</dbReference>
<proteinExistence type="predicted"/>
<comment type="caution">
    <text evidence="2">The sequence shown here is derived from an EMBL/GenBank/DDBJ whole genome shotgun (WGS) entry which is preliminary data.</text>
</comment>
<sequence length="123" mass="14065">MDLLEDMKLLELATKRLQSEDLTVISARDIFDEVLVDFPQLENRMKGDAKIVESVNFESAIVKIMSGEERTLTSEERVAATRLRRNPEVPQPQSSKKAQRTRNPSQPKTKPNVGRQKRTRTNS</sequence>
<evidence type="ECO:0000313" key="3">
    <source>
        <dbReference type="Proteomes" id="UP000018948"/>
    </source>
</evidence>
<dbReference type="PANTHER" id="PTHR40866">
    <property type="entry name" value="BED-TYPE DOMAIN-CONTAINING PROTEIN"/>
    <property type="match status" value="1"/>
</dbReference>
<feature type="compositionally biased region" description="Polar residues" evidence="1">
    <location>
        <begin position="91"/>
        <end position="109"/>
    </location>
</feature>
<dbReference type="AlphaFoldDB" id="W2Y017"/>
<dbReference type="Proteomes" id="UP000018948">
    <property type="component" value="Unassembled WGS sequence"/>
</dbReference>
<organism evidence="2 3">
    <name type="scientific">Phytophthora nicotianae P10297</name>
    <dbReference type="NCBI Taxonomy" id="1317064"/>
    <lineage>
        <taxon>Eukaryota</taxon>
        <taxon>Sar</taxon>
        <taxon>Stramenopiles</taxon>
        <taxon>Oomycota</taxon>
        <taxon>Peronosporomycetes</taxon>
        <taxon>Peronosporales</taxon>
        <taxon>Peronosporaceae</taxon>
        <taxon>Phytophthora</taxon>
    </lineage>
</organism>
<feature type="region of interest" description="Disordered" evidence="1">
    <location>
        <begin position="71"/>
        <end position="123"/>
    </location>
</feature>
<name>W2Y017_PHYNI</name>
<gene>
    <name evidence="2" type="ORF">F442_22725</name>
</gene>
<accession>W2Y017</accession>
<evidence type="ECO:0000256" key="1">
    <source>
        <dbReference type="SAM" id="MobiDB-lite"/>
    </source>
</evidence>